<dbReference type="EMBL" id="NFSB01000084">
    <property type="protein sequence ID" value="OUM28243.1"/>
    <property type="molecule type" value="Genomic_DNA"/>
</dbReference>
<sequence length="152" mass="16695">MQDNQGQNPLGATGTKLPNGVFPPMKGYTNKELATAACQSVDKLFKENDIDPTLARESLFDLFNYLTAAYQANDVDFQISTWYQKPYDNPADRAESVKAMAKEFNAVTIRAAGDALIKSPVGSMSRDFQRSFLKSAGMGVQELIETLNKSGE</sequence>
<gene>
    <name evidence="1" type="ORF">B8W72_20495</name>
</gene>
<protein>
    <submittedName>
        <fullName evidence="1">Uncharacterized protein</fullName>
    </submittedName>
</protein>
<dbReference type="RefSeq" id="WP_086977634.1">
    <property type="nucleotide sequence ID" value="NZ_NFSB01000084.1"/>
</dbReference>
<evidence type="ECO:0000313" key="2">
    <source>
        <dbReference type="Proteomes" id="UP000196082"/>
    </source>
</evidence>
<proteinExistence type="predicted"/>
<comment type="caution">
    <text evidence="1">The sequence shown here is derived from an EMBL/GenBank/DDBJ whole genome shotgun (WGS) entry which is preliminary data.</text>
</comment>
<reference evidence="1 2" key="1">
    <citation type="submission" date="2017-05" db="EMBL/GenBank/DDBJ databases">
        <title>Whole genome sequence of Pseudomonas putida isolate 1312 commercialized as a biostimulant.</title>
        <authorList>
            <person name="Crovadore J."/>
            <person name="Blanc P."/>
            <person name="Chablais R."/>
            <person name="Cochard B."/>
            <person name="Grizard D."/>
            <person name="Lefort F."/>
        </authorList>
    </citation>
    <scope>NUCLEOTIDE SEQUENCE [LARGE SCALE GENOMIC DNA]</scope>
    <source>
        <strain evidence="1 2">1312</strain>
    </source>
</reference>
<dbReference type="Proteomes" id="UP000196082">
    <property type="component" value="Unassembled WGS sequence"/>
</dbReference>
<dbReference type="AlphaFoldDB" id="A0A1Y3KZ32"/>
<organism evidence="1 2">
    <name type="scientific">Pseudomonas putida</name>
    <name type="common">Arthrobacter siderocapsulatus</name>
    <dbReference type="NCBI Taxonomy" id="303"/>
    <lineage>
        <taxon>Bacteria</taxon>
        <taxon>Pseudomonadati</taxon>
        <taxon>Pseudomonadota</taxon>
        <taxon>Gammaproteobacteria</taxon>
        <taxon>Pseudomonadales</taxon>
        <taxon>Pseudomonadaceae</taxon>
        <taxon>Pseudomonas</taxon>
    </lineage>
</organism>
<name>A0A1Y3KZ32_PSEPU</name>
<evidence type="ECO:0000313" key="1">
    <source>
        <dbReference type="EMBL" id="OUM28243.1"/>
    </source>
</evidence>
<accession>A0A1Y3KZ32</accession>